<evidence type="ECO:0000313" key="2">
    <source>
        <dbReference type="EMBL" id="KZV52431.1"/>
    </source>
</evidence>
<sequence>MHTPMHTRRTPPLLAFDLPAPDAHGWIPPTGPPPGPAAPSRTSHKPRMATHERTTRNTWRPHARMEMAASRGGLGSAVVQPLSPNHGPLRDLPRTAMNHLQVPRTALNRSNTRTD</sequence>
<dbReference type="AlphaFoldDB" id="A0A2Z7D6C3"/>
<dbReference type="Proteomes" id="UP000250235">
    <property type="component" value="Unassembled WGS sequence"/>
</dbReference>
<reference evidence="2 3" key="1">
    <citation type="journal article" date="2015" name="Proc. Natl. Acad. Sci. U.S.A.">
        <title>The resurrection genome of Boea hygrometrica: A blueprint for survival of dehydration.</title>
        <authorList>
            <person name="Xiao L."/>
            <person name="Yang G."/>
            <person name="Zhang L."/>
            <person name="Yang X."/>
            <person name="Zhao S."/>
            <person name="Ji Z."/>
            <person name="Zhou Q."/>
            <person name="Hu M."/>
            <person name="Wang Y."/>
            <person name="Chen M."/>
            <person name="Xu Y."/>
            <person name="Jin H."/>
            <person name="Xiao X."/>
            <person name="Hu G."/>
            <person name="Bao F."/>
            <person name="Hu Y."/>
            <person name="Wan P."/>
            <person name="Li L."/>
            <person name="Deng X."/>
            <person name="Kuang T."/>
            <person name="Xiang C."/>
            <person name="Zhu J.K."/>
            <person name="Oliver M.J."/>
            <person name="He Y."/>
        </authorList>
    </citation>
    <scope>NUCLEOTIDE SEQUENCE [LARGE SCALE GENOMIC DNA]</scope>
    <source>
        <strain evidence="3">cv. XS01</strain>
    </source>
</reference>
<feature type="compositionally biased region" description="Low complexity" evidence="1">
    <location>
        <begin position="11"/>
        <end position="23"/>
    </location>
</feature>
<keyword evidence="3" id="KW-1185">Reference proteome</keyword>
<accession>A0A2Z7D6C3</accession>
<gene>
    <name evidence="2" type="ORF">F511_12937</name>
</gene>
<name>A0A2Z7D6C3_9LAMI</name>
<feature type="region of interest" description="Disordered" evidence="1">
    <location>
        <begin position="1"/>
        <end position="115"/>
    </location>
</feature>
<organism evidence="2 3">
    <name type="scientific">Dorcoceras hygrometricum</name>
    <dbReference type="NCBI Taxonomy" id="472368"/>
    <lineage>
        <taxon>Eukaryota</taxon>
        <taxon>Viridiplantae</taxon>
        <taxon>Streptophyta</taxon>
        <taxon>Embryophyta</taxon>
        <taxon>Tracheophyta</taxon>
        <taxon>Spermatophyta</taxon>
        <taxon>Magnoliopsida</taxon>
        <taxon>eudicotyledons</taxon>
        <taxon>Gunneridae</taxon>
        <taxon>Pentapetalae</taxon>
        <taxon>asterids</taxon>
        <taxon>lamiids</taxon>
        <taxon>Lamiales</taxon>
        <taxon>Gesneriaceae</taxon>
        <taxon>Didymocarpoideae</taxon>
        <taxon>Trichosporeae</taxon>
        <taxon>Loxocarpinae</taxon>
        <taxon>Dorcoceras</taxon>
    </lineage>
</organism>
<dbReference type="EMBL" id="KQ991066">
    <property type="protein sequence ID" value="KZV52431.1"/>
    <property type="molecule type" value="Genomic_DNA"/>
</dbReference>
<proteinExistence type="predicted"/>
<evidence type="ECO:0000256" key="1">
    <source>
        <dbReference type="SAM" id="MobiDB-lite"/>
    </source>
</evidence>
<evidence type="ECO:0000313" key="3">
    <source>
        <dbReference type="Proteomes" id="UP000250235"/>
    </source>
</evidence>
<protein>
    <submittedName>
        <fullName evidence="2">Uncharacterized protein</fullName>
    </submittedName>
</protein>